<feature type="domain" description="Methyltransferase small" evidence="1">
    <location>
        <begin position="12"/>
        <end position="148"/>
    </location>
</feature>
<proteinExistence type="predicted"/>
<dbReference type="Pfam" id="PF05175">
    <property type="entry name" value="MTS"/>
    <property type="match status" value="1"/>
</dbReference>
<dbReference type="PANTHER" id="PTHR47739">
    <property type="entry name" value="TRNA1(VAL) (ADENINE(37)-N6)-METHYLTRANSFERASE"/>
    <property type="match status" value="1"/>
</dbReference>
<name>A0ABV1J529_9FIRM</name>
<protein>
    <submittedName>
        <fullName evidence="2">Methyltransferase</fullName>
    </submittedName>
</protein>
<keyword evidence="2" id="KW-0808">Transferase</keyword>
<dbReference type="CDD" id="cd02440">
    <property type="entry name" value="AdoMet_MTases"/>
    <property type="match status" value="1"/>
</dbReference>
<gene>
    <name evidence="2" type="ORF">AAA081_03115</name>
</gene>
<keyword evidence="2" id="KW-0489">Methyltransferase</keyword>
<evidence type="ECO:0000313" key="3">
    <source>
        <dbReference type="Proteomes" id="UP001481872"/>
    </source>
</evidence>
<dbReference type="PROSITE" id="PS00092">
    <property type="entry name" value="N6_MTASE"/>
    <property type="match status" value="1"/>
</dbReference>
<evidence type="ECO:0000259" key="1">
    <source>
        <dbReference type="Pfam" id="PF05175"/>
    </source>
</evidence>
<dbReference type="GO" id="GO:0008168">
    <property type="term" value="F:methyltransferase activity"/>
    <property type="evidence" value="ECO:0007669"/>
    <property type="project" value="UniProtKB-KW"/>
</dbReference>
<dbReference type="EMBL" id="JBBNPS010000005">
    <property type="protein sequence ID" value="MEQ3353293.1"/>
    <property type="molecule type" value="Genomic_DNA"/>
</dbReference>
<dbReference type="SUPFAM" id="SSF53335">
    <property type="entry name" value="S-adenosyl-L-methionine-dependent methyltransferases"/>
    <property type="match status" value="1"/>
</dbReference>
<dbReference type="GO" id="GO:0032259">
    <property type="term" value="P:methylation"/>
    <property type="evidence" value="ECO:0007669"/>
    <property type="project" value="UniProtKB-KW"/>
</dbReference>
<dbReference type="Proteomes" id="UP001481872">
    <property type="component" value="Unassembled WGS sequence"/>
</dbReference>
<dbReference type="InterPro" id="IPR029063">
    <property type="entry name" value="SAM-dependent_MTases_sf"/>
</dbReference>
<comment type="caution">
    <text evidence="2">The sequence shown here is derived from an EMBL/GenBank/DDBJ whole genome shotgun (WGS) entry which is preliminary data.</text>
</comment>
<keyword evidence="3" id="KW-1185">Reference proteome</keyword>
<sequence>MGSDYIPANGMRIFQKKGVFSFSMDSVLLAAYGKSRGRVLDLGCGSGYLALMATKDADEVVAVDRLQEAVELVEKSAAANGVEIETAVGDFRNLDLPPCDVIFTNPPFYRDSVKNEDASISAAKHLDPDMRWFYEAARFLKPGGKIYGIVDVARFQEVMADLSAANVAIKRMRPVYWKQGEAARRIIFEGVSGGGCFMVLEPALYVYEKGAYSEEVAGYYGR</sequence>
<organism evidence="2 3">
    <name type="scientific">Aedoeadaptatus acetigenes</name>
    <dbReference type="NCBI Taxonomy" id="2981723"/>
    <lineage>
        <taxon>Bacteria</taxon>
        <taxon>Bacillati</taxon>
        <taxon>Bacillota</taxon>
        <taxon>Tissierellia</taxon>
        <taxon>Tissierellales</taxon>
        <taxon>Peptoniphilaceae</taxon>
        <taxon>Aedoeadaptatus</taxon>
    </lineage>
</organism>
<reference evidence="2 3" key="1">
    <citation type="submission" date="2024-04" db="EMBL/GenBank/DDBJ databases">
        <title>Human intestinal bacterial collection.</title>
        <authorList>
            <person name="Pauvert C."/>
            <person name="Hitch T.C.A."/>
            <person name="Clavel T."/>
        </authorList>
    </citation>
    <scope>NUCLEOTIDE SEQUENCE [LARGE SCALE GENOMIC DNA]</scope>
    <source>
        <strain evidence="2 3">CLA-SR-H026</strain>
    </source>
</reference>
<dbReference type="PANTHER" id="PTHR47739:SF1">
    <property type="entry name" value="TRNA1(VAL) (ADENINE(37)-N6)-METHYLTRANSFERASE"/>
    <property type="match status" value="1"/>
</dbReference>
<dbReference type="InterPro" id="IPR002052">
    <property type="entry name" value="DNA_methylase_N6_adenine_CS"/>
</dbReference>
<accession>A0ABV1J529</accession>
<dbReference type="InterPro" id="IPR050210">
    <property type="entry name" value="tRNA_Adenine-N(6)_MTase"/>
</dbReference>
<dbReference type="Gene3D" id="3.40.50.150">
    <property type="entry name" value="Vaccinia Virus protein VP39"/>
    <property type="match status" value="1"/>
</dbReference>
<dbReference type="InterPro" id="IPR007848">
    <property type="entry name" value="Small_mtfrase_dom"/>
</dbReference>
<evidence type="ECO:0000313" key="2">
    <source>
        <dbReference type="EMBL" id="MEQ3353293.1"/>
    </source>
</evidence>
<dbReference type="RefSeq" id="WP_349053657.1">
    <property type="nucleotide sequence ID" value="NZ_JBBNPS010000005.1"/>
</dbReference>